<accession>A0ABQ2ZHL7</accession>
<dbReference type="Proteomes" id="UP000600946">
    <property type="component" value="Unassembled WGS sequence"/>
</dbReference>
<reference evidence="2" key="1">
    <citation type="journal article" date="2019" name="Int. J. Syst. Evol. Microbiol.">
        <title>The Global Catalogue of Microorganisms (GCM) 10K type strain sequencing project: providing services to taxonomists for standard genome sequencing and annotation.</title>
        <authorList>
            <consortium name="The Broad Institute Genomics Platform"/>
            <consortium name="The Broad Institute Genome Sequencing Center for Infectious Disease"/>
            <person name="Wu L."/>
            <person name="Ma J."/>
        </authorList>
    </citation>
    <scope>NUCLEOTIDE SEQUENCE [LARGE SCALE GENOMIC DNA]</scope>
    <source>
        <strain evidence="2">JCM 4594</strain>
    </source>
</reference>
<keyword evidence="2" id="KW-1185">Reference proteome</keyword>
<evidence type="ECO:0000313" key="2">
    <source>
        <dbReference type="Proteomes" id="UP000600946"/>
    </source>
</evidence>
<name>A0ABQ2ZHL7_9ACTN</name>
<organism evidence="1 2">
    <name type="scientific">Streptomyces xanthochromogenes</name>
    <dbReference type="NCBI Taxonomy" id="67384"/>
    <lineage>
        <taxon>Bacteria</taxon>
        <taxon>Bacillati</taxon>
        <taxon>Actinomycetota</taxon>
        <taxon>Actinomycetes</taxon>
        <taxon>Kitasatosporales</taxon>
        <taxon>Streptomycetaceae</taxon>
        <taxon>Streptomyces</taxon>
    </lineage>
</organism>
<protein>
    <submittedName>
        <fullName evidence="1">Uncharacterized protein</fullName>
    </submittedName>
</protein>
<gene>
    <name evidence="1" type="ORF">GCM10010326_05960</name>
</gene>
<comment type="caution">
    <text evidence="1">The sequence shown here is derived from an EMBL/GenBank/DDBJ whole genome shotgun (WGS) entry which is preliminary data.</text>
</comment>
<evidence type="ECO:0000313" key="1">
    <source>
        <dbReference type="EMBL" id="GGY16696.1"/>
    </source>
</evidence>
<proteinExistence type="predicted"/>
<dbReference type="EMBL" id="BMUU01000001">
    <property type="protein sequence ID" value="GGY16696.1"/>
    <property type="molecule type" value="Genomic_DNA"/>
</dbReference>
<sequence>MSGPGAGAEAVAPGDPAAVMAPITATTAMSAIGSLALCLLRAIATSLPVVRALVRKRTR</sequence>